<dbReference type="SUPFAM" id="SSF48726">
    <property type="entry name" value="Immunoglobulin"/>
    <property type="match status" value="8"/>
</dbReference>
<feature type="domain" description="Ig-like" evidence="4">
    <location>
        <begin position="517"/>
        <end position="608"/>
    </location>
</feature>
<dbReference type="InterPro" id="IPR013783">
    <property type="entry name" value="Ig-like_fold"/>
</dbReference>
<feature type="non-terminal residue" evidence="5">
    <location>
        <position position="673"/>
    </location>
</feature>
<feature type="domain" description="Ig-like" evidence="4">
    <location>
        <begin position="134"/>
        <end position="225"/>
    </location>
</feature>
<sequence>QATFIIPSANVKHTGKYECKVENQYGTHTSEINIDVLAPPSTQQKMQDFEVSRGQEVTITVTAEGSPLPTCTWYHNDKPITIQPDRILIVDDGPSHTLKILDAQLTDDGQYKAVIENAMGKTELVSHVTVMDVPDISSEPIDIRVNHGGSCTLECHAPGKPVPEVKWTKGGKEIKPTENLLLESTPDGIHQLTINNAQSDHAGQYIANVKHKIRAQQMIFNVIVTAPLTVKQTPTDLNVLQTQNAVITFEVDGLPRPTITWLFNGTPIQSSPKYKMETKGNQIILTVNKTDFVDSGVYTATIDNGIEKIEVPVKMNVGVKPKVEAPKPANDQSCVIGQDTQISWKFSGIEKPQVTWLFNGQPFETNERLQISESEDGTSTLSIKSAKLTDKGVYTAKATNAVGEAEAKTTLNIAGIKPVIANDLEGALQATKGESMTIKLTVSGTPRPDVVWCRGNDDLVPSDRIQVTAPTAEGDDTYTLTILNVQPEDQGDYSAKISNVGGSLKSKKCKVTVTKSPVFVTKPSAQEVKQGETAVFETKIDGYPTPKVTWLLNGKPLTPKDGAQVELNAATGDAKLSIPKVDLQQHAGVVTCKLENPHGSQEETARLDILAAPLITSQLPKQEETVSGKDVTLRVVVRGAPRPEATWHFNDTPVSTENATYDEEKSEYQLTIK</sequence>
<feature type="domain" description="Ig-like" evidence="4">
    <location>
        <begin position="40"/>
        <end position="129"/>
    </location>
</feature>
<dbReference type="PROSITE" id="PS50835">
    <property type="entry name" value="IG_LIKE"/>
    <property type="match status" value="7"/>
</dbReference>
<dbReference type="FunFam" id="2.60.40.10:FF:000107">
    <property type="entry name" value="Myosin, light chain kinase a"/>
    <property type="match status" value="2"/>
</dbReference>
<evidence type="ECO:0000256" key="2">
    <source>
        <dbReference type="ARBA" id="ARBA00023157"/>
    </source>
</evidence>
<dbReference type="FunFam" id="2.60.40.10:FF:000344">
    <property type="entry name" value="Muscle M-line assembly protein unc-89"/>
    <property type="match status" value="1"/>
</dbReference>
<evidence type="ECO:0000313" key="5">
    <source>
        <dbReference type="EMBL" id="CAF1668992.1"/>
    </source>
</evidence>
<comment type="caution">
    <text evidence="5">The sequence shown here is derived from an EMBL/GenBank/DDBJ whole genome shotgun (WGS) entry which is preliminary data.</text>
</comment>
<dbReference type="InterPro" id="IPR003599">
    <property type="entry name" value="Ig_sub"/>
</dbReference>
<dbReference type="AlphaFoldDB" id="A0A816G1I5"/>
<keyword evidence="3" id="KW-0393">Immunoglobulin domain</keyword>
<dbReference type="Gene3D" id="2.60.40.10">
    <property type="entry name" value="Immunoglobulins"/>
    <property type="match status" value="8"/>
</dbReference>
<dbReference type="InterPro" id="IPR050964">
    <property type="entry name" value="Striated_Muscle_Regulatory"/>
</dbReference>
<keyword evidence="1" id="KW-0677">Repeat</keyword>
<feature type="domain" description="Ig-like" evidence="4">
    <location>
        <begin position="613"/>
        <end position="673"/>
    </location>
</feature>
<dbReference type="SMART" id="SM00408">
    <property type="entry name" value="IGc2"/>
    <property type="match status" value="6"/>
</dbReference>
<keyword evidence="6" id="KW-1185">Reference proteome</keyword>
<dbReference type="PANTHER" id="PTHR13817:SF163">
    <property type="entry name" value="OBSCURIN"/>
    <property type="match status" value="1"/>
</dbReference>
<dbReference type="Proteomes" id="UP000663828">
    <property type="component" value="Unassembled WGS sequence"/>
</dbReference>
<organism evidence="5 6">
    <name type="scientific">Adineta ricciae</name>
    <name type="common">Rotifer</name>
    <dbReference type="NCBI Taxonomy" id="249248"/>
    <lineage>
        <taxon>Eukaryota</taxon>
        <taxon>Metazoa</taxon>
        <taxon>Spiralia</taxon>
        <taxon>Gnathifera</taxon>
        <taxon>Rotifera</taxon>
        <taxon>Eurotatoria</taxon>
        <taxon>Bdelloidea</taxon>
        <taxon>Adinetida</taxon>
        <taxon>Adinetidae</taxon>
        <taxon>Adineta</taxon>
    </lineage>
</organism>
<feature type="domain" description="Ig-like" evidence="4">
    <location>
        <begin position="321"/>
        <end position="412"/>
    </location>
</feature>
<reference evidence="5" key="1">
    <citation type="submission" date="2021-02" db="EMBL/GenBank/DDBJ databases">
        <authorList>
            <person name="Nowell W R."/>
        </authorList>
    </citation>
    <scope>NUCLEOTIDE SEQUENCE</scope>
</reference>
<dbReference type="InterPro" id="IPR013098">
    <property type="entry name" value="Ig_I-set"/>
</dbReference>
<dbReference type="Pfam" id="PF07679">
    <property type="entry name" value="I-set"/>
    <property type="match status" value="7"/>
</dbReference>
<feature type="domain" description="Ig-like" evidence="4">
    <location>
        <begin position="418"/>
        <end position="512"/>
    </location>
</feature>
<evidence type="ECO:0000259" key="4">
    <source>
        <dbReference type="PROSITE" id="PS50835"/>
    </source>
</evidence>
<accession>A0A816G1I5</accession>
<protein>
    <recommendedName>
        <fullName evidence="4">Ig-like domain-containing protein</fullName>
    </recommendedName>
</protein>
<dbReference type="InterPro" id="IPR036179">
    <property type="entry name" value="Ig-like_dom_sf"/>
</dbReference>
<feature type="domain" description="Ig-like" evidence="4">
    <location>
        <begin position="227"/>
        <end position="316"/>
    </location>
</feature>
<dbReference type="PANTHER" id="PTHR13817">
    <property type="entry name" value="TITIN"/>
    <property type="match status" value="1"/>
</dbReference>
<keyword evidence="2" id="KW-1015">Disulfide bond</keyword>
<gene>
    <name evidence="5" type="ORF">XAT740_LOCUS58309</name>
</gene>
<evidence type="ECO:0000256" key="3">
    <source>
        <dbReference type="ARBA" id="ARBA00023319"/>
    </source>
</evidence>
<proteinExistence type="predicted"/>
<name>A0A816G1I5_ADIRI</name>
<dbReference type="FunFam" id="2.60.40.10:FF:000032">
    <property type="entry name" value="palladin isoform X1"/>
    <property type="match status" value="1"/>
</dbReference>
<dbReference type="InterPro" id="IPR003598">
    <property type="entry name" value="Ig_sub2"/>
</dbReference>
<dbReference type="InterPro" id="IPR007110">
    <property type="entry name" value="Ig-like_dom"/>
</dbReference>
<evidence type="ECO:0000256" key="1">
    <source>
        <dbReference type="ARBA" id="ARBA00022737"/>
    </source>
</evidence>
<feature type="non-terminal residue" evidence="5">
    <location>
        <position position="1"/>
    </location>
</feature>
<dbReference type="CDD" id="cd00096">
    <property type="entry name" value="Ig"/>
    <property type="match status" value="2"/>
</dbReference>
<dbReference type="SMART" id="SM00409">
    <property type="entry name" value="IG"/>
    <property type="match status" value="6"/>
</dbReference>
<dbReference type="EMBL" id="CAJNOR010012650">
    <property type="protein sequence ID" value="CAF1668992.1"/>
    <property type="molecule type" value="Genomic_DNA"/>
</dbReference>
<evidence type="ECO:0000313" key="6">
    <source>
        <dbReference type="Proteomes" id="UP000663828"/>
    </source>
</evidence>